<evidence type="ECO:0000313" key="11">
    <source>
        <dbReference type="Proteomes" id="UP001194580"/>
    </source>
</evidence>
<comment type="caution">
    <text evidence="10">The sequence shown here is derived from an EMBL/GenBank/DDBJ whole genome shotgun (WGS) entry which is preliminary data.</text>
</comment>
<dbReference type="PROSITE" id="PS51257">
    <property type="entry name" value="PROKAR_LIPOPROTEIN"/>
    <property type="match status" value="1"/>
</dbReference>
<protein>
    <recommendedName>
        <fullName evidence="4">Phosphatidylglycerol/phosphatidylinositol transfer protein</fullName>
    </recommendedName>
</protein>
<keyword evidence="5" id="KW-0813">Transport</keyword>
<evidence type="ECO:0000256" key="6">
    <source>
        <dbReference type="ARBA" id="ARBA00022729"/>
    </source>
</evidence>
<keyword evidence="7" id="KW-0445">Lipid transport</keyword>
<proteinExistence type="inferred from homology"/>
<evidence type="ECO:0000256" key="2">
    <source>
        <dbReference type="ARBA" id="ARBA00006370"/>
    </source>
</evidence>
<dbReference type="PANTHER" id="PTHR11306:SF0">
    <property type="entry name" value="PHOSPHATIDYLGLYCEROL_PHOSPHATIDYLINOSITOL TRANSFER PROTEIN"/>
    <property type="match status" value="1"/>
</dbReference>
<dbReference type="SMART" id="SM00737">
    <property type="entry name" value="ML"/>
    <property type="match status" value="1"/>
</dbReference>
<dbReference type="InterPro" id="IPR003172">
    <property type="entry name" value="ML_dom"/>
</dbReference>
<dbReference type="EMBL" id="JAAAIL010000128">
    <property type="protein sequence ID" value="KAG0279387.1"/>
    <property type="molecule type" value="Genomic_DNA"/>
</dbReference>
<comment type="function">
    <text evidence="1">Catalyzes the intermembrane transfer of phosphatidylglycerol and phosphatidylinositol.</text>
</comment>
<accession>A0AAD4DL50</accession>
<comment type="subunit">
    <text evidence="3">Monomer.</text>
</comment>
<dbReference type="SUPFAM" id="SSF81296">
    <property type="entry name" value="E set domains"/>
    <property type="match status" value="1"/>
</dbReference>
<evidence type="ECO:0000256" key="1">
    <source>
        <dbReference type="ARBA" id="ARBA00002053"/>
    </source>
</evidence>
<evidence type="ECO:0000313" key="10">
    <source>
        <dbReference type="EMBL" id="KAG0279387.1"/>
    </source>
</evidence>
<feature type="signal peptide" evidence="8">
    <location>
        <begin position="1"/>
        <end position="20"/>
    </location>
</feature>
<evidence type="ECO:0000256" key="5">
    <source>
        <dbReference type="ARBA" id="ARBA00022448"/>
    </source>
</evidence>
<dbReference type="AlphaFoldDB" id="A0AAD4DL50"/>
<dbReference type="Pfam" id="PF02221">
    <property type="entry name" value="E1_DerP2_DerF2"/>
    <property type="match status" value="1"/>
</dbReference>
<name>A0AAD4DL50_9FUNG</name>
<evidence type="ECO:0000256" key="8">
    <source>
        <dbReference type="SAM" id="SignalP"/>
    </source>
</evidence>
<dbReference type="Proteomes" id="UP001194580">
    <property type="component" value="Unassembled WGS sequence"/>
</dbReference>
<sequence length="147" mass="15938">MKIVFFVFSVLALLVSCTWAQITFGDCAVFPPQFTVNTGGFSVAPYPICRNKNMCVTATGSLSTPIVSGAKFSITGTYLGRLVYSDEQNLCSILADYGIWCPVATYRSSLTICVLVKSSVPLNVYMAMKFLATNGDGNIIFCQTSKH</sequence>
<dbReference type="GO" id="GO:0015918">
    <property type="term" value="P:sterol transport"/>
    <property type="evidence" value="ECO:0007669"/>
    <property type="project" value="InterPro"/>
</dbReference>
<feature type="chain" id="PRO_5042098363" description="Phosphatidylglycerol/phosphatidylinositol transfer protein" evidence="8">
    <location>
        <begin position="21"/>
        <end position="147"/>
    </location>
</feature>
<reference evidence="10" key="1">
    <citation type="journal article" date="2020" name="Fungal Divers.">
        <title>Resolving the Mortierellaceae phylogeny through synthesis of multi-gene phylogenetics and phylogenomics.</title>
        <authorList>
            <person name="Vandepol N."/>
            <person name="Liber J."/>
            <person name="Desiro A."/>
            <person name="Na H."/>
            <person name="Kennedy M."/>
            <person name="Barry K."/>
            <person name="Grigoriev I.V."/>
            <person name="Miller A.N."/>
            <person name="O'Donnell K."/>
            <person name="Stajich J.E."/>
            <person name="Bonito G."/>
        </authorList>
    </citation>
    <scope>NUCLEOTIDE SEQUENCE</scope>
    <source>
        <strain evidence="10">NRRL 28262</strain>
    </source>
</reference>
<dbReference type="InterPro" id="IPR039670">
    <property type="entry name" value="NPC2-like"/>
</dbReference>
<gene>
    <name evidence="10" type="ORF">BGZ95_001365</name>
</gene>
<evidence type="ECO:0000256" key="3">
    <source>
        <dbReference type="ARBA" id="ARBA00011245"/>
    </source>
</evidence>
<comment type="similarity">
    <text evidence="2">Belongs to the NPC2 family.</text>
</comment>
<organism evidence="10 11">
    <name type="scientific">Linnemannia exigua</name>
    <dbReference type="NCBI Taxonomy" id="604196"/>
    <lineage>
        <taxon>Eukaryota</taxon>
        <taxon>Fungi</taxon>
        <taxon>Fungi incertae sedis</taxon>
        <taxon>Mucoromycota</taxon>
        <taxon>Mortierellomycotina</taxon>
        <taxon>Mortierellomycetes</taxon>
        <taxon>Mortierellales</taxon>
        <taxon>Mortierellaceae</taxon>
        <taxon>Linnemannia</taxon>
    </lineage>
</organism>
<evidence type="ECO:0000256" key="7">
    <source>
        <dbReference type="ARBA" id="ARBA00023055"/>
    </source>
</evidence>
<dbReference type="GO" id="GO:0032934">
    <property type="term" value="F:sterol binding"/>
    <property type="evidence" value="ECO:0007669"/>
    <property type="project" value="InterPro"/>
</dbReference>
<evidence type="ECO:0000259" key="9">
    <source>
        <dbReference type="SMART" id="SM00737"/>
    </source>
</evidence>
<evidence type="ECO:0000256" key="4">
    <source>
        <dbReference type="ARBA" id="ARBA00016056"/>
    </source>
</evidence>
<dbReference type="InterPro" id="IPR014756">
    <property type="entry name" value="Ig_E-set"/>
</dbReference>
<keyword evidence="11" id="KW-1185">Reference proteome</keyword>
<feature type="domain" description="MD-2-related lipid-recognition" evidence="9">
    <location>
        <begin position="24"/>
        <end position="147"/>
    </location>
</feature>
<dbReference type="PANTHER" id="PTHR11306">
    <property type="entry name" value="NIEMANN PICK TYPE C2 PROTEIN NPC2-RELATED"/>
    <property type="match status" value="1"/>
</dbReference>
<keyword evidence="6 8" id="KW-0732">Signal</keyword>